<feature type="domain" description="Pseudouridine synthase II N-terminal" evidence="6">
    <location>
        <begin position="46"/>
        <end position="187"/>
    </location>
</feature>
<comment type="similarity">
    <text evidence="2 5">Belongs to the pseudouridine synthase TruB family. Type 1 subfamily.</text>
</comment>
<keyword evidence="4 5" id="KW-0413">Isomerase</keyword>
<comment type="catalytic activity">
    <reaction evidence="1 5">
        <text>uridine(55) in tRNA = pseudouridine(55) in tRNA</text>
        <dbReference type="Rhea" id="RHEA:42532"/>
        <dbReference type="Rhea" id="RHEA-COMP:10101"/>
        <dbReference type="Rhea" id="RHEA-COMP:10102"/>
        <dbReference type="ChEBI" id="CHEBI:65314"/>
        <dbReference type="ChEBI" id="CHEBI:65315"/>
        <dbReference type="EC" id="5.4.99.25"/>
    </reaction>
</comment>
<evidence type="ECO:0000256" key="4">
    <source>
        <dbReference type="ARBA" id="ARBA00023235"/>
    </source>
</evidence>
<dbReference type="Pfam" id="PF01509">
    <property type="entry name" value="TruB_N"/>
    <property type="match status" value="1"/>
</dbReference>
<dbReference type="GO" id="GO:0031119">
    <property type="term" value="P:tRNA pseudouridine synthesis"/>
    <property type="evidence" value="ECO:0007669"/>
    <property type="project" value="UniProtKB-UniRule"/>
</dbReference>
<dbReference type="InterPro" id="IPR020103">
    <property type="entry name" value="PsdUridine_synth_cat_dom_sf"/>
</dbReference>
<feature type="active site" description="Nucleophile" evidence="5">
    <location>
        <position position="54"/>
    </location>
</feature>
<dbReference type="PANTHER" id="PTHR13767:SF2">
    <property type="entry name" value="PSEUDOURIDYLATE SYNTHASE TRUB1"/>
    <property type="match status" value="1"/>
</dbReference>
<comment type="function">
    <text evidence="5">Responsible for synthesis of pseudouridine from uracil-55 in the psi GC loop of transfer RNAs.</text>
</comment>
<evidence type="ECO:0000256" key="2">
    <source>
        <dbReference type="ARBA" id="ARBA00005642"/>
    </source>
</evidence>
<gene>
    <name evidence="5" type="primary">truB</name>
    <name evidence="7" type="ORF">AY601_4855</name>
</gene>
<dbReference type="GO" id="GO:0160148">
    <property type="term" value="F:tRNA pseudouridine(55) synthase activity"/>
    <property type="evidence" value="ECO:0007669"/>
    <property type="project" value="UniProtKB-EC"/>
</dbReference>
<dbReference type="SUPFAM" id="SSF55120">
    <property type="entry name" value="Pseudouridine synthase"/>
    <property type="match status" value="1"/>
</dbReference>
<evidence type="ECO:0000256" key="5">
    <source>
        <dbReference type="HAMAP-Rule" id="MF_01080"/>
    </source>
</evidence>
<organism evidence="7 8">
    <name type="scientific">Pedobacter cryoconitis</name>
    <dbReference type="NCBI Taxonomy" id="188932"/>
    <lineage>
        <taxon>Bacteria</taxon>
        <taxon>Pseudomonadati</taxon>
        <taxon>Bacteroidota</taxon>
        <taxon>Sphingobacteriia</taxon>
        <taxon>Sphingobacteriales</taxon>
        <taxon>Sphingobacteriaceae</taxon>
        <taxon>Pedobacter</taxon>
    </lineage>
</organism>
<accession>A0A127VK14</accession>
<name>A0A127VK14_9SPHI</name>
<evidence type="ECO:0000313" key="7">
    <source>
        <dbReference type="EMBL" id="AMQ01676.1"/>
    </source>
</evidence>
<dbReference type="EC" id="5.4.99.25" evidence="5"/>
<dbReference type="KEGG" id="pcm:AY601_4855"/>
<dbReference type="InterPro" id="IPR002501">
    <property type="entry name" value="PsdUridine_synth_N"/>
</dbReference>
<protein>
    <recommendedName>
        <fullName evidence="5">tRNA pseudouridine synthase B</fullName>
        <ecNumber evidence="5">5.4.99.25</ecNumber>
    </recommendedName>
    <alternativeName>
        <fullName evidence="5">tRNA pseudouridine(55) synthase</fullName>
        <shortName evidence="5">Psi55 synthase</shortName>
    </alternativeName>
    <alternativeName>
        <fullName evidence="5">tRNA pseudouridylate synthase</fullName>
    </alternativeName>
    <alternativeName>
        <fullName evidence="5">tRNA-uridine isomerase</fullName>
    </alternativeName>
</protein>
<evidence type="ECO:0000259" key="6">
    <source>
        <dbReference type="Pfam" id="PF01509"/>
    </source>
</evidence>
<reference evidence="7 8" key="1">
    <citation type="submission" date="2016-03" db="EMBL/GenBank/DDBJ databases">
        <title>Complete genome sequence of Pedobacter cryoconitis PAMC 27485.</title>
        <authorList>
            <person name="Lee J."/>
            <person name="Kim O.-S."/>
        </authorList>
    </citation>
    <scope>NUCLEOTIDE SEQUENCE [LARGE SCALE GENOMIC DNA]</scope>
    <source>
        <strain evidence="7 8">PAMC 27485</strain>
    </source>
</reference>
<evidence type="ECO:0000256" key="3">
    <source>
        <dbReference type="ARBA" id="ARBA00022694"/>
    </source>
</evidence>
<dbReference type="HAMAP" id="MF_01080">
    <property type="entry name" value="TruB_bact"/>
    <property type="match status" value="1"/>
</dbReference>
<proteinExistence type="inferred from homology"/>
<evidence type="ECO:0000256" key="1">
    <source>
        <dbReference type="ARBA" id="ARBA00000385"/>
    </source>
</evidence>
<dbReference type="Proteomes" id="UP000071561">
    <property type="component" value="Chromosome"/>
</dbReference>
<dbReference type="CDD" id="cd02573">
    <property type="entry name" value="PseudoU_synth_EcTruB"/>
    <property type="match status" value="1"/>
</dbReference>
<keyword evidence="8" id="KW-1185">Reference proteome</keyword>
<dbReference type="NCBIfam" id="TIGR00431">
    <property type="entry name" value="TruB"/>
    <property type="match status" value="1"/>
</dbReference>
<dbReference type="InterPro" id="IPR014780">
    <property type="entry name" value="tRNA_psdUridine_synth_TruB"/>
</dbReference>
<dbReference type="PANTHER" id="PTHR13767">
    <property type="entry name" value="TRNA-PSEUDOURIDINE SYNTHASE"/>
    <property type="match status" value="1"/>
</dbReference>
<dbReference type="EMBL" id="CP014504">
    <property type="protein sequence ID" value="AMQ01676.1"/>
    <property type="molecule type" value="Genomic_DNA"/>
</dbReference>
<dbReference type="PATRIC" id="fig|188932.3.peg.5029"/>
<dbReference type="OrthoDB" id="9802309at2"/>
<evidence type="ECO:0000313" key="8">
    <source>
        <dbReference type="Proteomes" id="UP000071561"/>
    </source>
</evidence>
<keyword evidence="3 5" id="KW-0819">tRNA processing</keyword>
<dbReference type="GO" id="GO:0003723">
    <property type="term" value="F:RNA binding"/>
    <property type="evidence" value="ECO:0007669"/>
    <property type="project" value="InterPro"/>
</dbReference>
<dbReference type="GO" id="GO:1990481">
    <property type="term" value="P:mRNA pseudouridine synthesis"/>
    <property type="evidence" value="ECO:0007669"/>
    <property type="project" value="TreeGrafter"/>
</dbReference>
<dbReference type="AlphaFoldDB" id="A0A127VK14"/>
<sequence length="247" mass="27664">MSAQKLLERTFNFAEGELLLINKPYKWTSFDVVGKIRNSLKPLKLKVGHAGTLDPLATGLLILCTGKLTKQIDTFQAEDKEYTGTMILGATTPSFDMETVVDQEYPLTNLTEEAIYAAAAPFTGDIQQYPPAHSAVKVNGERLYVKARRGEEQELRLRFVSVPVFEITRIALPEVDFRIVCSKGTYIRSLVSDFGKHLENGAYLSKLTRTRSGNFFLEDAFEVTDLVEYLKNKREAAAAEQADTNIQ</sequence>
<dbReference type="Gene3D" id="3.30.2350.10">
    <property type="entry name" value="Pseudouridine synthase"/>
    <property type="match status" value="1"/>
</dbReference>